<dbReference type="Gramene" id="PNW87077">
    <property type="protein sequence ID" value="PNW87077"/>
    <property type="gene ID" value="CHLRE_02g108000v5"/>
</dbReference>
<dbReference type="AlphaFoldDB" id="A0A2K3E2U0"/>
<gene>
    <name evidence="12" type="ORF">CHLRE_02g108000v5</name>
</gene>
<name>A0A2K3E2U0_CHLRE</name>
<dbReference type="GO" id="GO:0072354">
    <property type="term" value="F:histone H3T3 kinase activity"/>
    <property type="evidence" value="ECO:0000318"/>
    <property type="project" value="GO_Central"/>
</dbReference>
<sequence length="773" mass="79153">MLQDATNTREGAGVKVFARRKPAAPTQRDAGDADSSACARGAGRNTSCRASDASDVSAVAPLPGPAEWRRRLDSRRTSVLKPPLPADGGNSLLHKADWLAQRHMPARQRESRNAAVAAVLSEMRAHYDEVDQEELVVESPDASPLKGAGGGSSRLAGKLAALALLQPKHTRSQPTEAIKSPDAAKLGGVLASGRASPPTPAALSSRTEDTTPVPSTAAEEDSAASTDAVVQLKAKPAGDGAGPHPRTASGTTSSLGAALADAGCPGSPASGACGVACAEWQGAASLEDALQEARSPGRRSGVPGATADLSSLQRLLLLCGQEPHLPLEALPSMDDLIGQLAQQLAGGQLGAANGAAAASATGGAAAGPVGSAHAASSAGGRATRATRQAKRGAADAAGAIAGGADNARAVEPSATAKRPVVVKVGEGSYGEAWRLGGGKAAGQGGAAAPAVVIKVVPIDGKEDFNGGPQKTAADMQSETLMCRELSALGAAGAPGASEHFTSGFVRTHAVAVCRGPYSSDLVKAWEKWDAEHGSENEPVSELPPDQLYWCIAMEDSGTDLEKYDKLESWDQLRSVLLQVAVSLAVSEAALAFEHRDLHWGNVLIRPHAPPDGSAGCMTSRLRGHTLKVSSCGLVATIIDFTNSRLQAADGTLAFCDLEADPAVFEGTRGDVQFDTYRWMRSAVERDWSASCPETNCLWLGYLAEVLATKFGAGGGGGSKAGAGGKKGAAALGLKLSVAQKRELREFRKRAVACSSCGDLILDTLFGGLLQLEQ</sequence>
<dbReference type="Proteomes" id="UP000006906">
    <property type="component" value="Chromosome 2"/>
</dbReference>
<dbReference type="GO" id="GO:0000278">
    <property type="term" value="P:mitotic cell cycle"/>
    <property type="evidence" value="ECO:0000318"/>
    <property type="project" value="GO_Central"/>
</dbReference>
<reference evidence="12 13" key="1">
    <citation type="journal article" date="2007" name="Science">
        <title>The Chlamydomonas genome reveals the evolution of key animal and plant functions.</title>
        <authorList>
            <person name="Merchant S.S."/>
            <person name="Prochnik S.E."/>
            <person name="Vallon O."/>
            <person name="Harris E.H."/>
            <person name="Karpowicz S.J."/>
            <person name="Witman G.B."/>
            <person name="Terry A."/>
            <person name="Salamov A."/>
            <person name="Fritz-Laylin L.K."/>
            <person name="Marechal-Drouard L."/>
            <person name="Marshall W.F."/>
            <person name="Qu L.H."/>
            <person name="Nelson D.R."/>
            <person name="Sanderfoot A.A."/>
            <person name="Spalding M.H."/>
            <person name="Kapitonov V.V."/>
            <person name="Ren Q."/>
            <person name="Ferris P."/>
            <person name="Lindquist E."/>
            <person name="Shapiro H."/>
            <person name="Lucas S.M."/>
            <person name="Grimwood J."/>
            <person name="Schmutz J."/>
            <person name="Cardol P."/>
            <person name="Cerutti H."/>
            <person name="Chanfreau G."/>
            <person name="Chen C.L."/>
            <person name="Cognat V."/>
            <person name="Croft M.T."/>
            <person name="Dent R."/>
            <person name="Dutcher S."/>
            <person name="Fernandez E."/>
            <person name="Fukuzawa H."/>
            <person name="Gonzalez-Ballester D."/>
            <person name="Gonzalez-Halphen D."/>
            <person name="Hallmann A."/>
            <person name="Hanikenne M."/>
            <person name="Hippler M."/>
            <person name="Inwood W."/>
            <person name="Jabbari K."/>
            <person name="Kalanon M."/>
            <person name="Kuras R."/>
            <person name="Lefebvre P.A."/>
            <person name="Lemaire S.D."/>
            <person name="Lobanov A.V."/>
            <person name="Lohr M."/>
            <person name="Manuell A."/>
            <person name="Meier I."/>
            <person name="Mets L."/>
            <person name="Mittag M."/>
            <person name="Mittelmeier T."/>
            <person name="Moroney J.V."/>
            <person name="Moseley J."/>
            <person name="Napoli C."/>
            <person name="Nedelcu A.M."/>
            <person name="Niyogi K."/>
            <person name="Novoselov S.V."/>
            <person name="Paulsen I.T."/>
            <person name="Pazour G."/>
            <person name="Purton S."/>
            <person name="Ral J.P."/>
            <person name="Riano-Pachon D.M."/>
            <person name="Riekhof W."/>
            <person name="Rymarquis L."/>
            <person name="Schroda M."/>
            <person name="Stern D."/>
            <person name="Umen J."/>
            <person name="Willows R."/>
            <person name="Wilson N."/>
            <person name="Zimmer S.L."/>
            <person name="Allmer J."/>
            <person name="Balk J."/>
            <person name="Bisova K."/>
            <person name="Chen C.J."/>
            <person name="Elias M."/>
            <person name="Gendler K."/>
            <person name="Hauser C."/>
            <person name="Lamb M.R."/>
            <person name="Ledford H."/>
            <person name="Long J.C."/>
            <person name="Minagawa J."/>
            <person name="Page M.D."/>
            <person name="Pan J."/>
            <person name="Pootakham W."/>
            <person name="Roje S."/>
            <person name="Rose A."/>
            <person name="Stahlberg E."/>
            <person name="Terauchi A.M."/>
            <person name="Yang P."/>
            <person name="Ball S."/>
            <person name="Bowler C."/>
            <person name="Dieckmann C.L."/>
            <person name="Gladyshev V.N."/>
            <person name="Green P."/>
            <person name="Jorgensen R."/>
            <person name="Mayfield S."/>
            <person name="Mueller-Roeber B."/>
            <person name="Rajamani S."/>
            <person name="Sayre R.T."/>
            <person name="Brokstein P."/>
            <person name="Dubchak I."/>
            <person name="Goodstein D."/>
            <person name="Hornick L."/>
            <person name="Huang Y.W."/>
            <person name="Jhaveri J."/>
            <person name="Luo Y."/>
            <person name="Martinez D."/>
            <person name="Ngau W.C."/>
            <person name="Otillar B."/>
            <person name="Poliakov A."/>
            <person name="Porter A."/>
            <person name="Szajkowski L."/>
            <person name="Werner G."/>
            <person name="Zhou K."/>
            <person name="Grigoriev I.V."/>
            <person name="Rokhsar D.S."/>
            <person name="Grossman A.R."/>
        </authorList>
    </citation>
    <scope>NUCLEOTIDE SEQUENCE [LARGE SCALE GENOMIC DNA]</scope>
    <source>
        <strain evidence="13">CC-503</strain>
    </source>
</reference>
<feature type="region of interest" description="Disordered" evidence="10">
    <location>
        <begin position="1"/>
        <end position="73"/>
    </location>
</feature>
<evidence type="ECO:0000256" key="4">
    <source>
        <dbReference type="ARBA" id="ARBA00022741"/>
    </source>
</evidence>
<dbReference type="OrthoDB" id="21018at2759"/>
<evidence type="ECO:0000259" key="11">
    <source>
        <dbReference type="SMART" id="SM01331"/>
    </source>
</evidence>
<dbReference type="GO" id="GO:0005634">
    <property type="term" value="C:nucleus"/>
    <property type="evidence" value="ECO:0000318"/>
    <property type="project" value="GO_Central"/>
</dbReference>
<evidence type="ECO:0000256" key="5">
    <source>
        <dbReference type="ARBA" id="ARBA00022777"/>
    </source>
</evidence>
<dbReference type="GO" id="GO:0005524">
    <property type="term" value="F:ATP binding"/>
    <property type="evidence" value="ECO:0007669"/>
    <property type="project" value="UniProtKB-UniRule"/>
</dbReference>
<keyword evidence="4 9" id="KW-0547">Nucleotide-binding</keyword>
<feature type="region of interest" description="Disordered" evidence="10">
    <location>
        <begin position="362"/>
        <end position="385"/>
    </location>
</feature>
<dbReference type="GeneID" id="5725507"/>
<keyword evidence="6 9" id="KW-0067">ATP-binding</keyword>
<dbReference type="GO" id="GO:0035556">
    <property type="term" value="P:intracellular signal transduction"/>
    <property type="evidence" value="ECO:0000318"/>
    <property type="project" value="GO_Central"/>
</dbReference>
<dbReference type="Gene3D" id="1.10.510.10">
    <property type="entry name" value="Transferase(Phosphotransferase) domain 1"/>
    <property type="match status" value="1"/>
</dbReference>
<keyword evidence="5" id="KW-0418">Kinase</keyword>
<dbReference type="PANTHER" id="PTHR24419:SF18">
    <property type="entry name" value="SERINE_THREONINE-PROTEIN KINASE HASPIN"/>
    <property type="match status" value="1"/>
</dbReference>
<keyword evidence="2" id="KW-0723">Serine/threonine-protein kinase</keyword>
<evidence type="ECO:0000313" key="13">
    <source>
        <dbReference type="Proteomes" id="UP000006906"/>
    </source>
</evidence>
<dbReference type="SMART" id="SM01331">
    <property type="entry name" value="DUF3635"/>
    <property type="match status" value="1"/>
</dbReference>
<dbReference type="Gene3D" id="3.30.200.20">
    <property type="entry name" value="Phosphorylase Kinase, domain 1"/>
    <property type="match status" value="1"/>
</dbReference>
<dbReference type="PANTHER" id="PTHR24419">
    <property type="entry name" value="INTERLEUKIN-1 RECEPTOR-ASSOCIATED KINASE"/>
    <property type="match status" value="1"/>
</dbReference>
<dbReference type="InterPro" id="IPR017441">
    <property type="entry name" value="Protein_kinase_ATP_BS"/>
</dbReference>
<dbReference type="EC" id="2.7.11.1" evidence="1"/>
<dbReference type="InterPro" id="IPR024604">
    <property type="entry name" value="GSG2_C"/>
</dbReference>
<keyword evidence="3" id="KW-0808">Transferase</keyword>
<dbReference type="ExpressionAtlas" id="A0A2K3E2U0">
    <property type="expression patterns" value="baseline and differential"/>
</dbReference>
<accession>A0A2K3E2U0</accession>
<dbReference type="InterPro" id="IPR011009">
    <property type="entry name" value="Kinase-like_dom_sf"/>
</dbReference>
<feature type="domain" description="Serine/threonine-protein kinase haspin C-terminal" evidence="11">
    <location>
        <begin position="661"/>
        <end position="761"/>
    </location>
</feature>
<dbReference type="InParanoid" id="A0A2K3E2U0"/>
<feature type="region of interest" description="Disordered" evidence="10">
    <location>
        <begin position="188"/>
        <end position="257"/>
    </location>
</feature>
<evidence type="ECO:0000313" key="12">
    <source>
        <dbReference type="EMBL" id="PNW87077.1"/>
    </source>
</evidence>
<evidence type="ECO:0000256" key="6">
    <source>
        <dbReference type="ARBA" id="ARBA00022840"/>
    </source>
</evidence>
<feature type="binding site" evidence="9">
    <location>
        <position position="454"/>
    </location>
    <ligand>
        <name>ATP</name>
        <dbReference type="ChEBI" id="CHEBI:30616"/>
    </ligand>
</feature>
<dbReference type="KEGG" id="cre:CHLRE_02g108000v5"/>
<dbReference type="EMBL" id="CM008963">
    <property type="protein sequence ID" value="PNW87077.1"/>
    <property type="molecule type" value="Genomic_DNA"/>
</dbReference>
<comment type="catalytic activity">
    <reaction evidence="8">
        <text>L-seryl-[protein] + ATP = O-phospho-L-seryl-[protein] + ADP + H(+)</text>
        <dbReference type="Rhea" id="RHEA:17989"/>
        <dbReference type="Rhea" id="RHEA-COMP:9863"/>
        <dbReference type="Rhea" id="RHEA-COMP:11604"/>
        <dbReference type="ChEBI" id="CHEBI:15378"/>
        <dbReference type="ChEBI" id="CHEBI:29999"/>
        <dbReference type="ChEBI" id="CHEBI:30616"/>
        <dbReference type="ChEBI" id="CHEBI:83421"/>
        <dbReference type="ChEBI" id="CHEBI:456216"/>
        <dbReference type="EC" id="2.7.11.1"/>
    </reaction>
</comment>
<dbReference type="SUPFAM" id="SSF56112">
    <property type="entry name" value="Protein kinase-like (PK-like)"/>
    <property type="match status" value="1"/>
</dbReference>
<proteinExistence type="predicted"/>
<comment type="catalytic activity">
    <reaction evidence="7">
        <text>L-threonyl-[protein] + ATP = O-phospho-L-threonyl-[protein] + ADP + H(+)</text>
        <dbReference type="Rhea" id="RHEA:46608"/>
        <dbReference type="Rhea" id="RHEA-COMP:11060"/>
        <dbReference type="Rhea" id="RHEA-COMP:11605"/>
        <dbReference type="ChEBI" id="CHEBI:15378"/>
        <dbReference type="ChEBI" id="CHEBI:30013"/>
        <dbReference type="ChEBI" id="CHEBI:30616"/>
        <dbReference type="ChEBI" id="CHEBI:61977"/>
        <dbReference type="ChEBI" id="CHEBI:456216"/>
        <dbReference type="EC" id="2.7.11.1"/>
    </reaction>
</comment>
<evidence type="ECO:0000256" key="7">
    <source>
        <dbReference type="ARBA" id="ARBA00047899"/>
    </source>
</evidence>
<dbReference type="GO" id="GO:0005737">
    <property type="term" value="C:cytoplasm"/>
    <property type="evidence" value="ECO:0000318"/>
    <property type="project" value="GO_Central"/>
</dbReference>
<organism evidence="12 13">
    <name type="scientific">Chlamydomonas reinhardtii</name>
    <name type="common">Chlamydomonas smithii</name>
    <dbReference type="NCBI Taxonomy" id="3055"/>
    <lineage>
        <taxon>Eukaryota</taxon>
        <taxon>Viridiplantae</taxon>
        <taxon>Chlorophyta</taxon>
        <taxon>core chlorophytes</taxon>
        <taxon>Chlorophyceae</taxon>
        <taxon>CS clade</taxon>
        <taxon>Chlamydomonadales</taxon>
        <taxon>Chlamydomonadaceae</taxon>
        <taxon>Chlamydomonas</taxon>
    </lineage>
</organism>
<evidence type="ECO:0000256" key="8">
    <source>
        <dbReference type="ARBA" id="ARBA00048679"/>
    </source>
</evidence>
<feature type="compositionally biased region" description="Low complexity" evidence="10">
    <location>
        <begin position="50"/>
        <end position="60"/>
    </location>
</feature>
<dbReference type="STRING" id="3055.A0A2K3E2U0"/>
<evidence type="ECO:0000256" key="1">
    <source>
        <dbReference type="ARBA" id="ARBA00012513"/>
    </source>
</evidence>
<evidence type="ECO:0000256" key="9">
    <source>
        <dbReference type="PROSITE-ProRule" id="PRU10141"/>
    </source>
</evidence>
<evidence type="ECO:0000256" key="10">
    <source>
        <dbReference type="SAM" id="MobiDB-lite"/>
    </source>
</evidence>
<keyword evidence="13" id="KW-1185">Reference proteome</keyword>
<dbReference type="Pfam" id="PF12330">
    <property type="entry name" value="Haspin_kinase"/>
    <property type="match status" value="1"/>
</dbReference>
<dbReference type="RefSeq" id="XP_042927467.1">
    <property type="nucleotide sequence ID" value="XM_043059833.1"/>
</dbReference>
<feature type="compositionally biased region" description="Polar residues" evidence="10">
    <location>
        <begin position="202"/>
        <end position="214"/>
    </location>
</feature>
<protein>
    <recommendedName>
        <fullName evidence="1">non-specific serine/threonine protein kinase</fullName>
        <ecNumber evidence="1">2.7.11.1</ecNumber>
    </recommendedName>
</protein>
<evidence type="ECO:0000256" key="3">
    <source>
        <dbReference type="ARBA" id="ARBA00022679"/>
    </source>
</evidence>
<evidence type="ECO:0000256" key="2">
    <source>
        <dbReference type="ARBA" id="ARBA00022527"/>
    </source>
</evidence>
<dbReference type="PROSITE" id="PS00107">
    <property type="entry name" value="PROTEIN_KINASE_ATP"/>
    <property type="match status" value="1"/>
</dbReference>